<protein>
    <submittedName>
        <fullName evidence="1">Uncharacterized protein</fullName>
    </submittedName>
</protein>
<proteinExistence type="predicted"/>
<accession>A0ACC1NTV0</accession>
<evidence type="ECO:0000313" key="1">
    <source>
        <dbReference type="EMBL" id="KAJ2982740.1"/>
    </source>
</evidence>
<dbReference type="Proteomes" id="UP001143910">
    <property type="component" value="Unassembled WGS sequence"/>
</dbReference>
<reference evidence="1" key="1">
    <citation type="submission" date="2022-08" db="EMBL/GenBank/DDBJ databases">
        <title>Genome Sequence of Lecanicillium fungicola.</title>
        <authorList>
            <person name="Buettner E."/>
        </authorList>
    </citation>
    <scope>NUCLEOTIDE SEQUENCE</scope>
    <source>
        <strain evidence="1">Babe33</strain>
    </source>
</reference>
<name>A0ACC1NTV0_9HYPO</name>
<comment type="caution">
    <text evidence="1">The sequence shown here is derived from an EMBL/GenBank/DDBJ whole genome shotgun (WGS) entry which is preliminary data.</text>
</comment>
<keyword evidence="2" id="KW-1185">Reference proteome</keyword>
<evidence type="ECO:0000313" key="2">
    <source>
        <dbReference type="Proteomes" id="UP001143910"/>
    </source>
</evidence>
<dbReference type="EMBL" id="JANJQO010000060">
    <property type="protein sequence ID" value="KAJ2982740.1"/>
    <property type="molecule type" value="Genomic_DNA"/>
</dbReference>
<organism evidence="1 2">
    <name type="scientific">Zarea fungicola</name>
    <dbReference type="NCBI Taxonomy" id="93591"/>
    <lineage>
        <taxon>Eukaryota</taxon>
        <taxon>Fungi</taxon>
        <taxon>Dikarya</taxon>
        <taxon>Ascomycota</taxon>
        <taxon>Pezizomycotina</taxon>
        <taxon>Sordariomycetes</taxon>
        <taxon>Hypocreomycetidae</taxon>
        <taxon>Hypocreales</taxon>
        <taxon>Cordycipitaceae</taxon>
        <taxon>Zarea</taxon>
    </lineage>
</organism>
<sequence length="1239" mass="132012">MRLSFGQRRSSCLGQRHGSILTVLAVAGPLLANAVEFKHAPPANLDFSMLGQIGIAGDFSGISLYEYEGQGGQTRSANGSEALLSQLPNGALLSTVETDAAIRSICSFNFTSSKTRGLVMAGNFTSLGGQQSKAIGIYDMNANKVITVDGLEGEVNTVYCDQDAETVYIGGNFKSGNSTNAITWDSSNGFKNLPFAGFNGPVNAISKLSDGHILFGGRFTGLGNLNTSATQRDSQILNLGSAKITSQGGSSRSGFSDPSNIICASGADSAGNTWLLQDNTAGFWDAEFGFTFEPTTVRIWNTHLENRGTKSFNILTFPNGLNNIMNMSYVDPDTGKNATCDRVCPLSNDPKVKFQDFHFVNVVGMNRLRIDIDEWWGNGAGLAGFQIFQDNIFSYAVNDFNEPKCRTGDSNPISSATTSGPWQKSPALQSKAEYLTAKLKVNGDNENVTVVFYPNIPQSGNYSINLWTPGCIPDGTCANRGRIEVSGTMSSTSSQPDFDTQLFQTNNYDKYDQIFFGFVERTSSSFQPRVTLRPTADQTVQDLIVVAQQVGFNLISSVGGLNGLYDFDPKGPPADETNLDSSSFNKLGYSFDKMSGVMSLVTSGDTTYIAGNFTSNAHKNIVAVSSTASEAKNLDGGLNGQVSAMHLEGNKLYVGGSFSNTLSSNTNGLNNVAVYDTGSNSWTPLGAGLDGPVQYVVPLRVNTTENQPETVIAFTGSFTNAITYGSVQATQVSGFAIWVPSQGIWLQNSENNVPSFSGILTASYLDLNGSNSLLAGSLDASTLAVNGIASLSNAGLRRMPTKIEAKSPSPAKRRRSVLQGTDVAGVVTGTFYENNGHTLTILAGHFTAEGSSNNTAIHNLVFIDTSNKNSTSGLKQGIDDDSTFLAVDTWNNFLFAGGQVTGKVNGNDIHGIVGWDLNGKDFAHQPAGLTGGDGAVSSIAVRPTGADVYVGGSFDKAGALDCPGLCVYSVNDDQWTRPGTVVTGTVSSLQWTTDDTVLVAGDLDASSNGSKPLAYYNAKKQTWIDVPGVDKIPGPVDVVTIASQDRKQFWVGGKSLKDNSIFLMKYDGSDWHSVDQKPPNNTVLRSIQMFSLTKNHDSTPLLDKDQALMITGTMSLPNTGLASACLFNGTDYLPYALTSNNGQAASSIGKIFSQKSNYFGHEKHMPLVFVVLIGLAISLALILLMVVGGIILDRIRKKREGYVRAPTSMQDRGSGIQRVPPRELLESLGRVRPGGSPAV</sequence>
<gene>
    <name evidence="1" type="ORF">NQ176_g1184</name>
</gene>